<dbReference type="InterPro" id="IPR007419">
    <property type="entry name" value="BFD-like_2Fe2S-bd_dom"/>
</dbReference>
<reference evidence="3" key="1">
    <citation type="journal article" date="2013" name="Syst. Appl. Microbiol.">
        <title>New insights into the archaeal diversity of a hypersaline microbial mat obtained by a metagenomic approach.</title>
        <authorList>
            <person name="Lopez-Lopez A."/>
            <person name="Richter M."/>
            <person name="Pena A."/>
            <person name="Tamames J."/>
            <person name="Rossello-Mora R."/>
        </authorList>
    </citation>
    <scope>NUCLEOTIDE SEQUENCE</scope>
</reference>
<gene>
    <name evidence="3" type="ORF">FLSS-24_0028</name>
</gene>
<evidence type="ECO:0000259" key="2">
    <source>
        <dbReference type="Pfam" id="PF04324"/>
    </source>
</evidence>
<dbReference type="PANTHER" id="PTHR42949">
    <property type="entry name" value="ANAEROBIC GLYCEROL-3-PHOSPHATE DEHYDROGENASE SUBUNIT B"/>
    <property type="match status" value="1"/>
</dbReference>
<proteinExistence type="predicted"/>
<dbReference type="GO" id="GO:0016491">
    <property type="term" value="F:oxidoreductase activity"/>
    <property type="evidence" value="ECO:0007669"/>
    <property type="project" value="UniProtKB-KW"/>
</dbReference>
<keyword evidence="1" id="KW-0560">Oxidoreductase</keyword>
<dbReference type="InterPro" id="IPR051691">
    <property type="entry name" value="Metab_Enz_Cyan_OpOx_G3PDH"/>
</dbReference>
<dbReference type="AlphaFoldDB" id="M1Q2B6"/>
<evidence type="ECO:0000256" key="1">
    <source>
        <dbReference type="ARBA" id="ARBA00023002"/>
    </source>
</evidence>
<protein>
    <submittedName>
        <fullName evidence="3">Protein containing BFD-like [2Fe-2S]-binding region domain protein</fullName>
    </submittedName>
</protein>
<name>M1Q2B6_9ZZZZ</name>
<dbReference type="EMBL" id="JX684090">
    <property type="protein sequence ID" value="AGF93397.1"/>
    <property type="molecule type" value="Genomic_DNA"/>
</dbReference>
<organism evidence="3">
    <name type="scientific">uncultured organism</name>
    <dbReference type="NCBI Taxonomy" id="155900"/>
    <lineage>
        <taxon>unclassified sequences</taxon>
        <taxon>environmental samples</taxon>
    </lineage>
</organism>
<dbReference type="PANTHER" id="PTHR42949:SF3">
    <property type="entry name" value="ANAEROBIC GLYCEROL-3-PHOSPHATE DEHYDROGENASE SUBUNIT B"/>
    <property type="match status" value="1"/>
</dbReference>
<feature type="domain" description="BFD-like [2Fe-2S]-binding" evidence="2">
    <location>
        <begin position="19"/>
        <end position="71"/>
    </location>
</feature>
<dbReference type="CDD" id="cd19946">
    <property type="entry name" value="GlpA-like_Fer2_BFD-like"/>
    <property type="match status" value="1"/>
</dbReference>
<accession>M1Q2B6</accession>
<evidence type="ECO:0000313" key="3">
    <source>
        <dbReference type="EMBL" id="AGF93397.1"/>
    </source>
</evidence>
<dbReference type="InterPro" id="IPR041854">
    <property type="entry name" value="BFD-like_2Fe2S-bd_dom_sf"/>
</dbReference>
<sequence>MIEVLEMEAENENQKNDYLICRCQEVTRSEIQECIDRGITTLRGIKIRTKAGMGLCQGKTCSRLITKMLIENGIKPETIEPAQVRPPLRALKIDKLIAGAEENETT</sequence>
<dbReference type="Pfam" id="PF04324">
    <property type="entry name" value="Fer2_BFD"/>
    <property type="match status" value="1"/>
</dbReference>
<dbReference type="Gene3D" id="1.10.10.1100">
    <property type="entry name" value="BFD-like [2Fe-2S]-binding domain"/>
    <property type="match status" value="1"/>
</dbReference>